<dbReference type="AlphaFoldDB" id="A0A923RMK5"/>
<evidence type="ECO:0000256" key="6">
    <source>
        <dbReference type="SAM" id="Phobius"/>
    </source>
</evidence>
<evidence type="ECO:0000256" key="5">
    <source>
        <dbReference type="ARBA" id="ARBA00023136"/>
    </source>
</evidence>
<keyword evidence="5 6" id="KW-0472">Membrane</keyword>
<sequence>MKKKWIGDFLVISLGCLMIGVAFNGFFDRYGMAPGGLSGLFVIINHILHIDLWISNLVFNIPLYIAAYKILSKEECLKTLWGILACSLAFKATAFLSGWDTVNNPWVACALGGILLGTGTGIIFSVKGSTGGTGLLATILERYIKRISIPKIMGVADGIIVLLSVLSSGEWMTAVYSAAALGIVVWVSDRIIERCRKQE</sequence>
<dbReference type="InterPro" id="IPR051461">
    <property type="entry name" value="UPF0750_membrane"/>
</dbReference>
<dbReference type="GO" id="GO:0005886">
    <property type="term" value="C:plasma membrane"/>
    <property type="evidence" value="ECO:0007669"/>
    <property type="project" value="UniProtKB-SubCell"/>
</dbReference>
<comment type="caution">
    <text evidence="7">The sequence shown here is derived from an EMBL/GenBank/DDBJ whole genome shotgun (WGS) entry which is preliminary data.</text>
</comment>
<evidence type="ECO:0000313" key="7">
    <source>
        <dbReference type="EMBL" id="MBC5660369.1"/>
    </source>
</evidence>
<dbReference type="RefSeq" id="WP_186872398.1">
    <property type="nucleotide sequence ID" value="NZ_JACOOR010000006.1"/>
</dbReference>
<proteinExistence type="predicted"/>
<keyword evidence="3 6" id="KW-0812">Transmembrane</keyword>
<feature type="transmembrane region" description="Helical" evidence="6">
    <location>
        <begin position="147"/>
        <end position="165"/>
    </location>
</feature>
<dbReference type="InterPro" id="IPR003740">
    <property type="entry name" value="YitT"/>
</dbReference>
<feature type="transmembrane region" description="Helical" evidence="6">
    <location>
        <begin position="9"/>
        <end position="27"/>
    </location>
</feature>
<evidence type="ECO:0000256" key="3">
    <source>
        <dbReference type="ARBA" id="ARBA00022692"/>
    </source>
</evidence>
<reference evidence="7" key="1">
    <citation type="submission" date="2020-08" db="EMBL/GenBank/DDBJ databases">
        <title>Genome public.</title>
        <authorList>
            <person name="Liu C."/>
            <person name="Sun Q."/>
        </authorList>
    </citation>
    <scope>NUCLEOTIDE SEQUENCE</scope>
    <source>
        <strain evidence="7">NSJ-68</strain>
    </source>
</reference>
<protein>
    <submittedName>
        <fullName evidence="7">YitT family protein</fullName>
    </submittedName>
</protein>
<dbReference type="EMBL" id="JACOOR010000006">
    <property type="protein sequence ID" value="MBC5660369.1"/>
    <property type="molecule type" value="Genomic_DNA"/>
</dbReference>
<feature type="transmembrane region" description="Helical" evidence="6">
    <location>
        <begin position="79"/>
        <end position="99"/>
    </location>
</feature>
<keyword evidence="4 6" id="KW-1133">Transmembrane helix</keyword>
<evidence type="ECO:0000313" key="8">
    <source>
        <dbReference type="Proteomes" id="UP000649345"/>
    </source>
</evidence>
<evidence type="ECO:0000256" key="1">
    <source>
        <dbReference type="ARBA" id="ARBA00004651"/>
    </source>
</evidence>
<dbReference type="Proteomes" id="UP000649345">
    <property type="component" value="Unassembled WGS sequence"/>
</dbReference>
<gene>
    <name evidence="7" type="ORF">H8S44_11370</name>
</gene>
<feature type="transmembrane region" description="Helical" evidence="6">
    <location>
        <begin position="47"/>
        <end position="67"/>
    </location>
</feature>
<feature type="transmembrane region" description="Helical" evidence="6">
    <location>
        <begin position="171"/>
        <end position="188"/>
    </location>
</feature>
<dbReference type="PANTHER" id="PTHR33545:SF5">
    <property type="entry name" value="UPF0750 MEMBRANE PROTEIN YITT"/>
    <property type="match status" value="1"/>
</dbReference>
<evidence type="ECO:0000256" key="4">
    <source>
        <dbReference type="ARBA" id="ARBA00022989"/>
    </source>
</evidence>
<dbReference type="Pfam" id="PF02588">
    <property type="entry name" value="YitT_membrane"/>
    <property type="match status" value="1"/>
</dbReference>
<organism evidence="7 8">
    <name type="scientific">Anaerosacchariphilus hominis</name>
    <dbReference type="NCBI Taxonomy" id="2763017"/>
    <lineage>
        <taxon>Bacteria</taxon>
        <taxon>Bacillati</taxon>
        <taxon>Bacillota</taxon>
        <taxon>Clostridia</taxon>
        <taxon>Lachnospirales</taxon>
        <taxon>Lachnospiraceae</taxon>
        <taxon>Anaerosacchariphilus</taxon>
    </lineage>
</organism>
<keyword evidence="2" id="KW-1003">Cell membrane</keyword>
<dbReference type="PANTHER" id="PTHR33545">
    <property type="entry name" value="UPF0750 MEMBRANE PROTEIN YITT-RELATED"/>
    <property type="match status" value="1"/>
</dbReference>
<keyword evidence="8" id="KW-1185">Reference proteome</keyword>
<feature type="transmembrane region" description="Helical" evidence="6">
    <location>
        <begin position="105"/>
        <end position="126"/>
    </location>
</feature>
<comment type="subcellular location">
    <subcellularLocation>
        <location evidence="1">Cell membrane</location>
        <topology evidence="1">Multi-pass membrane protein</topology>
    </subcellularLocation>
</comment>
<evidence type="ECO:0000256" key="2">
    <source>
        <dbReference type="ARBA" id="ARBA00022475"/>
    </source>
</evidence>
<accession>A0A923RMK5</accession>
<name>A0A923RMK5_9FIRM</name>